<evidence type="ECO:0000256" key="8">
    <source>
        <dbReference type="PIRNR" id="PIRNR005353"/>
    </source>
</evidence>
<keyword evidence="11" id="KW-1185">Reference proteome</keyword>
<dbReference type="AlphaFoldDB" id="A0A0H5DNZ8"/>
<dbReference type="Proteomes" id="UP000220251">
    <property type="component" value="Unassembled WGS sequence"/>
</dbReference>
<evidence type="ECO:0000256" key="9">
    <source>
        <dbReference type="SAM" id="Phobius"/>
    </source>
</evidence>
<evidence type="ECO:0000313" key="11">
    <source>
        <dbReference type="Proteomes" id="UP000220251"/>
    </source>
</evidence>
<feature type="transmembrane region" description="Helical" evidence="9">
    <location>
        <begin position="317"/>
        <end position="335"/>
    </location>
</feature>
<protein>
    <submittedName>
        <fullName evidence="10">Putative permease</fullName>
    </submittedName>
</protein>
<evidence type="ECO:0000256" key="7">
    <source>
        <dbReference type="ARBA" id="ARBA00023136"/>
    </source>
</evidence>
<dbReference type="PIRSF" id="PIRSF005353">
    <property type="entry name" value="PbuG"/>
    <property type="match status" value="1"/>
</dbReference>
<keyword evidence="5 8" id="KW-0812">Transmembrane</keyword>
<gene>
    <name evidence="10" type="ORF">ELAC_0715</name>
</gene>
<dbReference type="InterPro" id="IPR006043">
    <property type="entry name" value="NCS2"/>
</dbReference>
<keyword evidence="6 8" id="KW-1133">Transmembrane helix</keyword>
<evidence type="ECO:0000256" key="3">
    <source>
        <dbReference type="ARBA" id="ARBA00022448"/>
    </source>
</evidence>
<feature type="transmembrane region" description="Helical" evidence="9">
    <location>
        <begin position="101"/>
        <end position="120"/>
    </location>
</feature>
<evidence type="ECO:0000256" key="1">
    <source>
        <dbReference type="ARBA" id="ARBA00004651"/>
    </source>
</evidence>
<dbReference type="GO" id="GO:0005886">
    <property type="term" value="C:plasma membrane"/>
    <property type="evidence" value="ECO:0007669"/>
    <property type="project" value="UniProtKB-SubCell"/>
</dbReference>
<dbReference type="InterPro" id="IPR045018">
    <property type="entry name" value="Azg-like"/>
</dbReference>
<feature type="transmembrane region" description="Helical" evidence="9">
    <location>
        <begin position="48"/>
        <end position="69"/>
    </location>
</feature>
<feature type="transmembrane region" description="Helical" evidence="9">
    <location>
        <begin position="241"/>
        <end position="263"/>
    </location>
</feature>
<feature type="transmembrane region" description="Helical" evidence="9">
    <location>
        <begin position="132"/>
        <end position="149"/>
    </location>
</feature>
<dbReference type="OrthoDB" id="9808458at2"/>
<dbReference type="EMBL" id="CWGJ01000011">
    <property type="protein sequence ID" value="CRX38067.1"/>
    <property type="molecule type" value="Genomic_DNA"/>
</dbReference>
<name>A0A0H5DNZ8_9BACT</name>
<feature type="transmembrane region" description="Helical" evidence="9">
    <location>
        <begin position="412"/>
        <end position="430"/>
    </location>
</feature>
<sequence>MSLDSHFKITERGSTLGTELISGITTFATLAYILLINPQILAKTGMDFGAVMTATCLTAALATIMMGLYSDFPFALAPGMGLNAFFTYSLVLKEGYTWQEALAICFLSGTFLLILNVFGIREAIMEAIPKELRIGTVAGIGLFIMYIGLKDIQLIIPHPETYTSSGNLSEPSIWLALGGVAVIAALLNLRVKGAILIGILLTFLAGLMSGKAEFKGLVSLPPSIESTFFALDFGILTEEKALYAAFSLTLINIFDASGTFLGLLRQGGYLKESSLPKEVRNALYCDGAGTVLGSFLGTSPITTYLESLAGIAQGGRTGLVSLTVAFLFLVSLFFLPLASSIPSFATAPALIIIGCMMMHDYKEIPADDPSLAVPAALTAICIPLTYSIGTGIGLGFILYTAIKLILGKWRDLSFVSIAIALAFLFKFFFLSF</sequence>
<evidence type="ECO:0000256" key="4">
    <source>
        <dbReference type="ARBA" id="ARBA00022475"/>
    </source>
</evidence>
<accession>A0A0H5DNZ8</accession>
<dbReference type="PANTHER" id="PTHR43337">
    <property type="entry name" value="XANTHINE/URACIL PERMEASE C887.17-RELATED"/>
    <property type="match status" value="1"/>
</dbReference>
<dbReference type="RefSeq" id="WP_098037921.1">
    <property type="nucleotide sequence ID" value="NZ_CWGJ01000011.1"/>
</dbReference>
<keyword evidence="3 8" id="KW-0813">Transport</keyword>
<evidence type="ECO:0000256" key="6">
    <source>
        <dbReference type="ARBA" id="ARBA00022989"/>
    </source>
</evidence>
<comment type="subcellular location">
    <subcellularLocation>
        <location evidence="1 8">Cell membrane</location>
        <topology evidence="1 8">Multi-pass membrane protein</topology>
    </subcellularLocation>
</comment>
<keyword evidence="7 8" id="KW-0472">Membrane</keyword>
<evidence type="ECO:0000313" key="10">
    <source>
        <dbReference type="EMBL" id="CRX38067.1"/>
    </source>
</evidence>
<evidence type="ECO:0000256" key="2">
    <source>
        <dbReference type="ARBA" id="ARBA00005697"/>
    </source>
</evidence>
<keyword evidence="4 8" id="KW-1003">Cell membrane</keyword>
<dbReference type="PANTHER" id="PTHR43337:SF1">
    <property type="entry name" value="XANTHINE_URACIL PERMEASE C887.17-RELATED"/>
    <property type="match status" value="1"/>
</dbReference>
<feature type="transmembrane region" description="Helical" evidence="9">
    <location>
        <begin position="194"/>
        <end position="212"/>
    </location>
</feature>
<dbReference type="InterPro" id="IPR026033">
    <property type="entry name" value="Azg-like_bact_archaea"/>
</dbReference>
<proteinExistence type="inferred from homology"/>
<feature type="transmembrane region" description="Helical" evidence="9">
    <location>
        <begin position="169"/>
        <end position="187"/>
    </location>
</feature>
<evidence type="ECO:0000256" key="5">
    <source>
        <dbReference type="ARBA" id="ARBA00022692"/>
    </source>
</evidence>
<organism evidence="10 11">
    <name type="scientific">Estrella lausannensis</name>
    <dbReference type="NCBI Taxonomy" id="483423"/>
    <lineage>
        <taxon>Bacteria</taxon>
        <taxon>Pseudomonadati</taxon>
        <taxon>Chlamydiota</taxon>
        <taxon>Chlamydiia</taxon>
        <taxon>Parachlamydiales</taxon>
        <taxon>Candidatus Criblamydiaceae</taxon>
        <taxon>Estrella</taxon>
    </lineage>
</organism>
<dbReference type="GO" id="GO:0005345">
    <property type="term" value="F:purine nucleobase transmembrane transporter activity"/>
    <property type="evidence" value="ECO:0007669"/>
    <property type="project" value="TreeGrafter"/>
</dbReference>
<feature type="transmembrane region" description="Helical" evidence="9">
    <location>
        <begin position="371"/>
        <end position="400"/>
    </location>
</feature>
<dbReference type="Pfam" id="PF00860">
    <property type="entry name" value="Xan_ur_permease"/>
    <property type="match status" value="1"/>
</dbReference>
<reference evidence="11" key="1">
    <citation type="submission" date="2015-06" db="EMBL/GenBank/DDBJ databases">
        <authorList>
            <person name="Bertelli C."/>
        </authorList>
    </citation>
    <scope>NUCLEOTIDE SEQUENCE [LARGE SCALE GENOMIC DNA]</scope>
    <source>
        <strain evidence="11">CRIB-30</strain>
    </source>
</reference>
<feature type="transmembrane region" description="Helical" evidence="9">
    <location>
        <begin position="20"/>
        <end position="36"/>
    </location>
</feature>
<comment type="similarity">
    <text evidence="2 8">Belongs to the nucleobase:cation symporter-2 (NCS2) (TC 2.A.40) family. Azg-like subfamily.</text>
</comment>